<proteinExistence type="predicted"/>
<dbReference type="GO" id="GO:0016579">
    <property type="term" value="P:protein deubiquitination"/>
    <property type="evidence" value="ECO:0007669"/>
    <property type="project" value="InterPro"/>
</dbReference>
<evidence type="ECO:0000256" key="2">
    <source>
        <dbReference type="ARBA" id="ARBA00022801"/>
    </source>
</evidence>
<organism evidence="7 8">
    <name type="scientific">Actinidia rufa</name>
    <dbReference type="NCBI Taxonomy" id="165716"/>
    <lineage>
        <taxon>Eukaryota</taxon>
        <taxon>Viridiplantae</taxon>
        <taxon>Streptophyta</taxon>
        <taxon>Embryophyta</taxon>
        <taxon>Tracheophyta</taxon>
        <taxon>Spermatophyta</taxon>
        <taxon>Magnoliopsida</taxon>
        <taxon>eudicotyledons</taxon>
        <taxon>Gunneridae</taxon>
        <taxon>Pentapetalae</taxon>
        <taxon>asterids</taxon>
        <taxon>Ericales</taxon>
        <taxon>Actinidiaceae</taxon>
        <taxon>Actinidia</taxon>
    </lineage>
</organism>
<evidence type="ECO:0000259" key="5">
    <source>
        <dbReference type="Pfam" id="PF00443"/>
    </source>
</evidence>
<evidence type="ECO:0000313" key="8">
    <source>
        <dbReference type="Proteomes" id="UP000585474"/>
    </source>
</evidence>
<evidence type="ECO:0000313" key="7">
    <source>
        <dbReference type="EMBL" id="GFS45014.1"/>
    </source>
</evidence>
<evidence type="ECO:0000259" key="6">
    <source>
        <dbReference type="Pfam" id="PF04780"/>
    </source>
</evidence>
<evidence type="ECO:0000256" key="3">
    <source>
        <dbReference type="SAM" id="Coils"/>
    </source>
</evidence>
<dbReference type="GO" id="GO:0004843">
    <property type="term" value="F:cysteine-type deubiquitinase activity"/>
    <property type="evidence" value="ECO:0007669"/>
    <property type="project" value="InterPro"/>
</dbReference>
<feature type="coiled-coil region" evidence="3">
    <location>
        <begin position="194"/>
        <end position="221"/>
    </location>
</feature>
<dbReference type="Proteomes" id="UP000585474">
    <property type="component" value="Unassembled WGS sequence"/>
</dbReference>
<dbReference type="OrthoDB" id="1546519at2759"/>
<sequence>MGERIVFWDEQFLWVEFMPSRYHDTASTCTVCDGEFDVLPDGDDLMHWLFDVPKTIGEKMEMWTMLQNSMKNYEFGFFQTFEIDIEDFQRLKKLKCNLSTQMKALEEIKTICNEELAKREQYTNHVPQSYVSLLQRRKEELVKADNDTKGLRIFHLTAILSVLQENTLVKAVDTTQFKIEAACDYVDEEYACIRTAILRQNEKLTSELDKHNEMLKRAGLRLWKTGVTYKQTTSLDYQSIMLPLLCLFMQAKMETLVDEDARQKADAAGIAHFYQNLNSMPRRTLEKETIPLMALQASHGDELNVVQEKKEEEPSLPAGPIVDFLSSENDVSVSADELKLMKDEERKLEEMLEHQRQIEYEAKQKILAKQMKNEAKSIPEIDVRTVPLNLEAGITSSSSVMAHHDPSLGKSEMSVDFSDKLPAQKNLPLTMSQSVPSETPLEKEEEEDLRVLSSEVTLGKIRGSDTLGPGMKNDHGSSETNFLSRSRSEHHSIGHPCVICALHGVLNGLSVASASTKRQAVSPCPLRIALSELNSDSITFREGQMNDSSEVLEVILDHLHRSSRLQCAKTPFDELFKLVRKFHETFTCDPNAKRCNGYGIPCHLLSTRPHVFTLVLGWETASECIEHILATLEVLGTEIDLGVMFDGLDPGQIHSLVSMVCYSGMYYICFVYSHELQKWNVYNDEIVKVIGSWDDVISECEKGYLQPTVLFFESVP</sequence>
<keyword evidence="3" id="KW-0175">Coiled coil</keyword>
<dbReference type="InterPro" id="IPR001394">
    <property type="entry name" value="Peptidase_C19_UCH"/>
</dbReference>
<dbReference type="InterPro" id="IPR006865">
    <property type="entry name" value="DUF629"/>
</dbReference>
<dbReference type="Pfam" id="PF00443">
    <property type="entry name" value="UCH"/>
    <property type="match status" value="1"/>
</dbReference>
<reference evidence="8" key="1">
    <citation type="submission" date="2019-07" db="EMBL/GenBank/DDBJ databases">
        <title>De Novo Assembly of kiwifruit Actinidia rufa.</title>
        <authorList>
            <person name="Sugita-Konishi S."/>
            <person name="Sato K."/>
            <person name="Mori E."/>
            <person name="Abe Y."/>
            <person name="Kisaki G."/>
            <person name="Hamano K."/>
            <person name="Suezawa K."/>
            <person name="Otani M."/>
            <person name="Fukuda T."/>
            <person name="Manabe T."/>
            <person name="Gomi K."/>
            <person name="Tabuchi M."/>
            <person name="Akimitsu K."/>
            <person name="Kataoka I."/>
        </authorList>
    </citation>
    <scope>NUCLEOTIDE SEQUENCE [LARGE SCALE GENOMIC DNA]</scope>
    <source>
        <strain evidence="8">cv. Fuchu</strain>
    </source>
</reference>
<keyword evidence="2 7" id="KW-0378">Hydrolase</keyword>
<keyword evidence="1" id="KW-0833">Ubl conjugation pathway</keyword>
<dbReference type="InterPro" id="IPR038765">
    <property type="entry name" value="Papain-like_cys_pep_sf"/>
</dbReference>
<evidence type="ECO:0000256" key="4">
    <source>
        <dbReference type="SAM" id="MobiDB-lite"/>
    </source>
</evidence>
<evidence type="ECO:0000256" key="1">
    <source>
        <dbReference type="ARBA" id="ARBA00022786"/>
    </source>
</evidence>
<dbReference type="PANTHER" id="PTHR22975">
    <property type="entry name" value="UBIQUITIN SPECIFIC PROTEINASE"/>
    <property type="match status" value="1"/>
</dbReference>
<protein>
    <submittedName>
        <fullName evidence="7">Ubiquitin carboxyl-terminal hydrolase-related protein</fullName>
    </submittedName>
</protein>
<comment type="caution">
    <text evidence="7">The sequence shown here is derived from an EMBL/GenBank/DDBJ whole genome shotgun (WGS) entry which is preliminary data.</text>
</comment>
<feature type="domain" description="Peptidase C19 ubiquitin carboxyl-terminal hydrolase" evidence="5">
    <location>
        <begin position="488"/>
        <end position="701"/>
    </location>
</feature>
<dbReference type="PANTHER" id="PTHR22975:SF9">
    <property type="entry name" value="ECHINUS SPLICE FORM 3"/>
    <property type="match status" value="1"/>
</dbReference>
<dbReference type="AlphaFoldDB" id="A0A7J0DXW4"/>
<dbReference type="InterPro" id="IPR052398">
    <property type="entry name" value="Ubiquitin_hydrolase_53/54"/>
</dbReference>
<dbReference type="SUPFAM" id="SSF54001">
    <property type="entry name" value="Cysteine proteinases"/>
    <property type="match status" value="1"/>
</dbReference>
<accession>A0A7J0DXW4</accession>
<feature type="domain" description="DUF629" evidence="6">
    <location>
        <begin position="7"/>
        <end position="191"/>
    </location>
</feature>
<gene>
    <name evidence="7" type="ORF">Acr_00g0093590</name>
</gene>
<feature type="compositionally biased region" description="Polar residues" evidence="4">
    <location>
        <begin position="427"/>
        <end position="437"/>
    </location>
</feature>
<feature type="region of interest" description="Disordered" evidence="4">
    <location>
        <begin position="424"/>
        <end position="482"/>
    </location>
</feature>
<dbReference type="Gene3D" id="3.90.70.10">
    <property type="entry name" value="Cysteine proteinases"/>
    <property type="match status" value="1"/>
</dbReference>
<dbReference type="Pfam" id="PF04780">
    <property type="entry name" value="DUF629"/>
    <property type="match status" value="1"/>
</dbReference>
<name>A0A7J0DXW4_9ERIC</name>
<dbReference type="EMBL" id="BJWL01000443">
    <property type="protein sequence ID" value="GFS45014.1"/>
    <property type="molecule type" value="Genomic_DNA"/>
</dbReference>
<keyword evidence="8" id="KW-1185">Reference proteome</keyword>